<dbReference type="EMBL" id="BARW01028943">
    <property type="protein sequence ID" value="GAJ04191.1"/>
    <property type="molecule type" value="Genomic_DNA"/>
</dbReference>
<evidence type="ECO:0000313" key="1">
    <source>
        <dbReference type="EMBL" id="GAJ04191.1"/>
    </source>
</evidence>
<feature type="non-terminal residue" evidence="1">
    <location>
        <position position="193"/>
    </location>
</feature>
<sequence length="193" mass="22962">MTKELTIIIPAHDRKTKKIPLAILLASLKIMERKNFSVIVLNTTQNPSDQFITHIEKLVKKFKKYYPIIQFNAFDLDRLKKKLKNKWFNQFHLEGYPNFRNVALILAVLLKSETVLFLDDDEVTEDKYLTRKAIEYIGKLYKGKVIGGISGYYLDQNGSYKVSYSLFKKWWDIPWNKFMYMNRTFKKMIESKK</sequence>
<evidence type="ECO:0008006" key="2">
    <source>
        <dbReference type="Google" id="ProtNLM"/>
    </source>
</evidence>
<comment type="caution">
    <text evidence="1">The sequence shown here is derived from an EMBL/GenBank/DDBJ whole genome shotgun (WGS) entry which is preliminary data.</text>
</comment>
<gene>
    <name evidence="1" type="ORF">S12H4_46614</name>
</gene>
<organism evidence="1">
    <name type="scientific">marine sediment metagenome</name>
    <dbReference type="NCBI Taxonomy" id="412755"/>
    <lineage>
        <taxon>unclassified sequences</taxon>
        <taxon>metagenomes</taxon>
        <taxon>ecological metagenomes</taxon>
    </lineage>
</organism>
<proteinExistence type="predicted"/>
<dbReference type="SUPFAM" id="SSF53448">
    <property type="entry name" value="Nucleotide-diphospho-sugar transferases"/>
    <property type="match status" value="1"/>
</dbReference>
<dbReference type="Gene3D" id="3.90.550.10">
    <property type="entry name" value="Spore Coat Polysaccharide Biosynthesis Protein SpsA, Chain A"/>
    <property type="match status" value="1"/>
</dbReference>
<dbReference type="AlphaFoldDB" id="X1UWC4"/>
<protein>
    <recommendedName>
        <fullName evidence="2">Glycosyltransferase 2-like domain-containing protein</fullName>
    </recommendedName>
</protein>
<name>X1UWC4_9ZZZZ</name>
<dbReference type="InterPro" id="IPR029044">
    <property type="entry name" value="Nucleotide-diphossugar_trans"/>
</dbReference>
<accession>X1UWC4</accession>
<dbReference type="CDD" id="cd00761">
    <property type="entry name" value="Glyco_tranf_GTA_type"/>
    <property type="match status" value="1"/>
</dbReference>
<reference evidence="1" key="1">
    <citation type="journal article" date="2014" name="Front. Microbiol.">
        <title>High frequency of phylogenetically diverse reductive dehalogenase-homologous genes in deep subseafloor sedimentary metagenomes.</title>
        <authorList>
            <person name="Kawai M."/>
            <person name="Futagami T."/>
            <person name="Toyoda A."/>
            <person name="Takaki Y."/>
            <person name="Nishi S."/>
            <person name="Hori S."/>
            <person name="Arai W."/>
            <person name="Tsubouchi T."/>
            <person name="Morono Y."/>
            <person name="Uchiyama I."/>
            <person name="Ito T."/>
            <person name="Fujiyama A."/>
            <person name="Inagaki F."/>
            <person name="Takami H."/>
        </authorList>
    </citation>
    <scope>NUCLEOTIDE SEQUENCE</scope>
    <source>
        <strain evidence="1">Expedition CK06-06</strain>
    </source>
</reference>